<evidence type="ECO:0000313" key="1">
    <source>
        <dbReference type="EMBL" id="MBU5438309.1"/>
    </source>
</evidence>
<reference evidence="1 2" key="1">
    <citation type="submission" date="2021-06" db="EMBL/GenBank/DDBJ databases">
        <authorList>
            <person name="Sun Q."/>
            <person name="Li D."/>
        </authorList>
    </citation>
    <scope>NUCLEOTIDE SEQUENCE [LARGE SCALE GENOMIC DNA]</scope>
    <source>
        <strain evidence="1 2">MSJ-40</strain>
    </source>
</reference>
<dbReference type="RefSeq" id="WP_216519314.1">
    <property type="nucleotide sequence ID" value="NZ_JAHLPM010000007.1"/>
</dbReference>
<proteinExistence type="predicted"/>
<evidence type="ECO:0000313" key="2">
    <source>
        <dbReference type="Proteomes" id="UP000749471"/>
    </source>
</evidence>
<protein>
    <submittedName>
        <fullName evidence="1">Uncharacterized protein</fullName>
    </submittedName>
</protein>
<comment type="caution">
    <text evidence="1">The sequence shown here is derived from an EMBL/GenBank/DDBJ whole genome shotgun (WGS) entry which is preliminary data.</text>
</comment>
<organism evidence="1 2">
    <name type="scientific">Tissierella simiarum</name>
    <dbReference type="NCBI Taxonomy" id="2841534"/>
    <lineage>
        <taxon>Bacteria</taxon>
        <taxon>Bacillati</taxon>
        <taxon>Bacillota</taxon>
        <taxon>Tissierellia</taxon>
        <taxon>Tissierellales</taxon>
        <taxon>Tissierellaceae</taxon>
        <taxon>Tissierella</taxon>
    </lineage>
</organism>
<name>A0ABS6E7T3_9FIRM</name>
<dbReference type="Proteomes" id="UP000749471">
    <property type="component" value="Unassembled WGS sequence"/>
</dbReference>
<dbReference type="EMBL" id="JAHLPM010000007">
    <property type="protein sequence ID" value="MBU5438309.1"/>
    <property type="molecule type" value="Genomic_DNA"/>
</dbReference>
<keyword evidence="2" id="KW-1185">Reference proteome</keyword>
<sequence length="69" mass="8004">MHKKGDRVKVRSDLKADTRYDGIYCHAGMLKHSGKKATIVCTQEHRGRADVFYIDIDTEGYYWSSSMFE</sequence>
<gene>
    <name evidence="1" type="ORF">KQI42_09830</name>
</gene>
<accession>A0ABS6E7T3</accession>